<dbReference type="VEuPathDB" id="FungiDB:SPPG_06772"/>
<dbReference type="InParanoid" id="A0A0L0H8C8"/>
<name>A0A0L0H8C8_SPIPD</name>
<evidence type="ECO:0000259" key="1">
    <source>
        <dbReference type="Pfam" id="PF01408"/>
    </source>
</evidence>
<dbReference type="Proteomes" id="UP000053201">
    <property type="component" value="Unassembled WGS sequence"/>
</dbReference>
<reference evidence="3 4" key="1">
    <citation type="submission" date="2009-08" db="EMBL/GenBank/DDBJ databases">
        <title>The Genome Sequence of Spizellomyces punctatus strain DAOM BR117.</title>
        <authorList>
            <consortium name="The Broad Institute Genome Sequencing Platform"/>
            <person name="Russ C."/>
            <person name="Cuomo C."/>
            <person name="Shea T."/>
            <person name="Young S.K."/>
            <person name="Zeng Q."/>
            <person name="Koehrsen M."/>
            <person name="Haas B."/>
            <person name="Borodovsky M."/>
            <person name="Guigo R."/>
            <person name="Alvarado L."/>
            <person name="Berlin A."/>
            <person name="Bochicchio J."/>
            <person name="Borenstein D."/>
            <person name="Chapman S."/>
            <person name="Chen Z."/>
            <person name="Engels R."/>
            <person name="Freedman E."/>
            <person name="Gellesch M."/>
            <person name="Goldberg J."/>
            <person name="Griggs A."/>
            <person name="Gujja S."/>
            <person name="Heiman D."/>
            <person name="Hepburn T."/>
            <person name="Howarth C."/>
            <person name="Jen D."/>
            <person name="Larson L."/>
            <person name="Lewis B."/>
            <person name="Mehta T."/>
            <person name="Park D."/>
            <person name="Pearson M."/>
            <person name="Roberts A."/>
            <person name="Saif S."/>
            <person name="Shenoy N."/>
            <person name="Sisk P."/>
            <person name="Stolte C."/>
            <person name="Sykes S."/>
            <person name="Thomson T."/>
            <person name="Walk T."/>
            <person name="White J."/>
            <person name="Yandava C."/>
            <person name="Burger G."/>
            <person name="Gray M.W."/>
            <person name="Holland P.W.H."/>
            <person name="King N."/>
            <person name="Lang F.B.F."/>
            <person name="Roger A.J."/>
            <person name="Ruiz-Trillo I."/>
            <person name="Lander E."/>
            <person name="Nusbaum C."/>
        </authorList>
    </citation>
    <scope>NUCLEOTIDE SEQUENCE [LARGE SCALE GENOMIC DNA]</scope>
    <source>
        <strain evidence="3 4">DAOM BR117</strain>
    </source>
</reference>
<dbReference type="GeneID" id="27690052"/>
<dbReference type="GO" id="GO:0000166">
    <property type="term" value="F:nucleotide binding"/>
    <property type="evidence" value="ECO:0007669"/>
    <property type="project" value="InterPro"/>
</dbReference>
<feature type="domain" description="Oxidoreductase putative C-terminal" evidence="2">
    <location>
        <begin position="237"/>
        <end position="381"/>
    </location>
</feature>
<dbReference type="Pfam" id="PF01408">
    <property type="entry name" value="GFO_IDH_MocA"/>
    <property type="match status" value="1"/>
</dbReference>
<dbReference type="InterPro" id="IPR052515">
    <property type="entry name" value="Gfo/Idh/MocA_Oxidoreductase"/>
</dbReference>
<gene>
    <name evidence="3" type="ORF">SPPG_06772</name>
</gene>
<dbReference type="InterPro" id="IPR000683">
    <property type="entry name" value="Gfo/Idh/MocA-like_OxRdtase_N"/>
</dbReference>
<dbReference type="STRING" id="645134.A0A0L0H8C8"/>
<dbReference type="OrthoDB" id="2095748at2759"/>
<evidence type="ECO:0000313" key="3">
    <source>
        <dbReference type="EMBL" id="KNC97775.1"/>
    </source>
</evidence>
<organism evidence="3 4">
    <name type="scientific">Spizellomyces punctatus (strain DAOM BR117)</name>
    <dbReference type="NCBI Taxonomy" id="645134"/>
    <lineage>
        <taxon>Eukaryota</taxon>
        <taxon>Fungi</taxon>
        <taxon>Fungi incertae sedis</taxon>
        <taxon>Chytridiomycota</taxon>
        <taxon>Chytridiomycota incertae sedis</taxon>
        <taxon>Chytridiomycetes</taxon>
        <taxon>Spizellomycetales</taxon>
        <taxon>Spizellomycetaceae</taxon>
        <taxon>Spizellomyces</taxon>
    </lineage>
</organism>
<dbReference type="InterPro" id="IPR036291">
    <property type="entry name" value="NAD(P)-bd_dom_sf"/>
</dbReference>
<accession>A0A0L0H8C8</accession>
<dbReference type="PANTHER" id="PTHR43249">
    <property type="entry name" value="UDP-N-ACETYL-2-AMINO-2-DEOXY-D-GLUCURONATE OXIDASE"/>
    <property type="match status" value="1"/>
</dbReference>
<evidence type="ECO:0000259" key="2">
    <source>
        <dbReference type="Pfam" id="PF08635"/>
    </source>
</evidence>
<feature type="domain" description="Gfo/Idh/MocA-like oxidoreductase N-terminal" evidence="1">
    <location>
        <begin position="80"/>
        <end position="234"/>
    </location>
</feature>
<dbReference type="SUPFAM" id="SSF51735">
    <property type="entry name" value="NAD(P)-binding Rossmann-fold domains"/>
    <property type="match status" value="1"/>
</dbReference>
<dbReference type="AlphaFoldDB" id="A0A0L0H8C8"/>
<sequence>MSLICSRLLLRPCPARVAGRIPLCRSPVTNAIKPVVQRRNYGILDKILGENDENTKGEKKSEEQKTDSFLRDDDKCLSPFKVVFIGAGGINFGSVSGPWGESTQSERFERVLGPRMKVPAIIDPNATLLRTTVENKQDPENRFHSAYKDTAEFRSLDEYLASKPEKPHVIVFGLPPYQRQKLVRDGDPEIKIADAFPGIGLMIEKPVAAVEDHEKLKKIGSKFQEKNLIVSVGYILRYLRAVQRIKEAIAQMPNPVMATHARLSSSYVTETRPWTWRKSAGGGPIIEEGTQICDLSRYLSNREVNLNDIDARAVEWWEEAGKLALMPVDENLIPEDERIPRVTGALWKYTSGAVGTLLHTINLQTPSPYPDTDVEVHADGYLFKILDLYHAPTLLTRAGDHDPLVLQYQNDDPYLREVAAVVDAVEGRGKGKEEILCDWNDAVETYLLSWAIRNASEE</sequence>
<dbReference type="RefSeq" id="XP_016605815.1">
    <property type="nucleotide sequence ID" value="XM_016754972.1"/>
</dbReference>
<protein>
    <recommendedName>
        <fullName evidence="5">Gfo/Idh/MocA-like oxidoreductase N-terminal domain-containing protein</fullName>
    </recommendedName>
</protein>
<proteinExistence type="predicted"/>
<dbReference type="eggNOG" id="ENOG502QUVQ">
    <property type="taxonomic scope" value="Eukaryota"/>
</dbReference>
<dbReference type="EMBL" id="KQ257462">
    <property type="protein sequence ID" value="KNC97775.1"/>
    <property type="molecule type" value="Genomic_DNA"/>
</dbReference>
<dbReference type="Gene3D" id="3.30.360.10">
    <property type="entry name" value="Dihydrodipicolinate Reductase, domain 2"/>
    <property type="match status" value="1"/>
</dbReference>
<evidence type="ECO:0000313" key="4">
    <source>
        <dbReference type="Proteomes" id="UP000053201"/>
    </source>
</evidence>
<dbReference type="Gene3D" id="3.40.50.720">
    <property type="entry name" value="NAD(P)-binding Rossmann-like Domain"/>
    <property type="match status" value="1"/>
</dbReference>
<dbReference type="PANTHER" id="PTHR43249:SF1">
    <property type="entry name" value="D-GLUCOSIDE 3-DEHYDROGENASE"/>
    <property type="match status" value="1"/>
</dbReference>
<keyword evidence="4" id="KW-1185">Reference proteome</keyword>
<dbReference type="Pfam" id="PF08635">
    <property type="entry name" value="ox_reductase_C"/>
    <property type="match status" value="1"/>
</dbReference>
<evidence type="ECO:0008006" key="5">
    <source>
        <dbReference type="Google" id="ProtNLM"/>
    </source>
</evidence>
<dbReference type="InterPro" id="IPR013944">
    <property type="entry name" value="OxRdtase_put_C"/>
</dbReference>